<feature type="region of interest" description="Disordered" evidence="1">
    <location>
        <begin position="566"/>
        <end position="617"/>
    </location>
</feature>
<feature type="region of interest" description="Disordered" evidence="1">
    <location>
        <begin position="455"/>
        <end position="496"/>
    </location>
</feature>
<dbReference type="Proteomes" id="UP000311382">
    <property type="component" value="Unassembled WGS sequence"/>
</dbReference>
<feature type="region of interest" description="Disordered" evidence="1">
    <location>
        <begin position="631"/>
        <end position="713"/>
    </location>
</feature>
<evidence type="ECO:0000313" key="3">
    <source>
        <dbReference type="EMBL" id="TNY18778.1"/>
    </source>
</evidence>
<feature type="domain" description="LysM" evidence="2">
    <location>
        <begin position="183"/>
        <end position="227"/>
    </location>
</feature>
<dbReference type="InterPro" id="IPR018392">
    <property type="entry name" value="LysM"/>
</dbReference>
<dbReference type="InterPro" id="IPR036779">
    <property type="entry name" value="LysM_dom_sf"/>
</dbReference>
<comment type="caution">
    <text evidence="3">The sequence shown here is derived from an EMBL/GenBank/DDBJ whole genome shotgun (WGS) entry which is preliminary data.</text>
</comment>
<feature type="compositionally biased region" description="Basic and acidic residues" evidence="1">
    <location>
        <begin position="704"/>
        <end position="713"/>
    </location>
</feature>
<evidence type="ECO:0000256" key="1">
    <source>
        <dbReference type="SAM" id="MobiDB-lite"/>
    </source>
</evidence>
<dbReference type="OrthoDB" id="2107166at2759"/>
<evidence type="ECO:0000259" key="2">
    <source>
        <dbReference type="PROSITE" id="PS51782"/>
    </source>
</evidence>
<evidence type="ECO:0000313" key="4">
    <source>
        <dbReference type="Proteomes" id="UP000311382"/>
    </source>
</evidence>
<dbReference type="EMBL" id="SOZI01000122">
    <property type="protein sequence ID" value="TNY18778.1"/>
    <property type="molecule type" value="Genomic_DNA"/>
</dbReference>
<dbReference type="Gene3D" id="3.10.350.10">
    <property type="entry name" value="LysM domain"/>
    <property type="match status" value="1"/>
</dbReference>
<dbReference type="AlphaFoldDB" id="A0A5C5FPI6"/>
<gene>
    <name evidence="3" type="ORF">DMC30DRAFT_37310</name>
</gene>
<feature type="compositionally biased region" description="Pro residues" evidence="1">
    <location>
        <begin position="537"/>
        <end position="547"/>
    </location>
</feature>
<sequence>MPTRPPTGPLAPSRTSTPTLLDLDHAPLRLAPSPSPGLSSSASLLGLAATPSCPPSPSSRSNLRRRRSVSPLPSSADAHHPPPSASTSCSSRPPSPPHSPHRHLHRVDSDVTRPSLRRVTNDALGVAALGTSGGGPPVDPADPDGYGLRRDSKGKGRALDYGGAGGRRAVSENGAANKEREVIVHKVQKTDSYASISLQYGITPQALRSSNRLWPSDPIYLRSTLLIPLDQCNLPSSSFGVERIAREENGDLTVWERNGTGSADRNAAATGLSGAAARRERDGGLVSPQARRVAGASTASALERGAHAHAHAHALGAPVDLLGLGDAAAPEDESENEYHSVWSDGGTPSARDSLDVPRPVGGSYFDGHGPGHLPVVEDLLGSSRGASPSTTAAGSASAVSPAASSSSRATSPPSTSTAAHPSSPSADHEPSSSSPPLAKRTLRVARLPASQLAFFPPASSSAQHSPTKPTHGAQAPRARPGPGPAQRPEDESLFFGPLTNSLSASLSSLGLDRYLPSALSSSSSTSRLHTKGRIALPPSPALAPGPPRSKSRWALLDFGVEEDEAAGAGTGAGAGARGGVGPATGTKRGPAGPTREDYLALATGPPPPPSAAPASGGGALGAGLGLGLAHAHGAADGSAGPRRSSAGGGVGVGVGLEDAGSWAARRPGVSDTRGTSPRQPHPGHKKARDSNEGLGGAQAGAARADVRDVFGLR</sequence>
<organism evidence="3 4">
    <name type="scientific">Rhodotorula diobovata</name>
    <dbReference type="NCBI Taxonomy" id="5288"/>
    <lineage>
        <taxon>Eukaryota</taxon>
        <taxon>Fungi</taxon>
        <taxon>Dikarya</taxon>
        <taxon>Basidiomycota</taxon>
        <taxon>Pucciniomycotina</taxon>
        <taxon>Microbotryomycetes</taxon>
        <taxon>Sporidiobolales</taxon>
        <taxon>Sporidiobolaceae</taxon>
        <taxon>Rhodotorula</taxon>
    </lineage>
</organism>
<feature type="region of interest" description="Disordered" evidence="1">
    <location>
        <begin position="272"/>
        <end position="291"/>
    </location>
</feature>
<feature type="region of interest" description="Disordered" evidence="1">
    <location>
        <begin position="517"/>
        <end position="550"/>
    </location>
</feature>
<name>A0A5C5FPI6_9BASI</name>
<proteinExistence type="predicted"/>
<feature type="compositionally biased region" description="Gly residues" evidence="1">
    <location>
        <begin position="568"/>
        <end position="582"/>
    </location>
</feature>
<accession>A0A5C5FPI6</accession>
<protein>
    <submittedName>
        <fullName evidence="3">Proteophosphoglycan ppg4</fullName>
    </submittedName>
</protein>
<feature type="compositionally biased region" description="Polar residues" evidence="1">
    <location>
        <begin position="458"/>
        <end position="468"/>
    </location>
</feature>
<feature type="compositionally biased region" description="Low complexity" evidence="1">
    <location>
        <begin position="28"/>
        <end position="51"/>
    </location>
</feature>
<feature type="region of interest" description="Disordered" evidence="1">
    <location>
        <begin position="329"/>
        <end position="437"/>
    </location>
</feature>
<feature type="region of interest" description="Disordered" evidence="1">
    <location>
        <begin position="1"/>
        <end position="116"/>
    </location>
</feature>
<keyword evidence="4" id="KW-1185">Reference proteome</keyword>
<feature type="compositionally biased region" description="Low complexity" evidence="1">
    <location>
        <begin position="631"/>
        <end position="645"/>
    </location>
</feature>
<dbReference type="PROSITE" id="PS51782">
    <property type="entry name" value="LYSM"/>
    <property type="match status" value="1"/>
</dbReference>
<feature type="compositionally biased region" description="Low complexity" evidence="1">
    <location>
        <begin position="382"/>
        <end position="436"/>
    </location>
</feature>
<dbReference type="CDD" id="cd00118">
    <property type="entry name" value="LysM"/>
    <property type="match status" value="1"/>
</dbReference>
<dbReference type="SUPFAM" id="SSF54106">
    <property type="entry name" value="LysM domain"/>
    <property type="match status" value="1"/>
</dbReference>
<reference evidence="3 4" key="1">
    <citation type="submission" date="2019-03" db="EMBL/GenBank/DDBJ databases">
        <title>Rhodosporidium diobovatum UCD-FST 08-225 genome sequencing, assembly, and annotation.</title>
        <authorList>
            <person name="Fakankun I.U."/>
            <person name="Fristensky B."/>
            <person name="Levin D.B."/>
        </authorList>
    </citation>
    <scope>NUCLEOTIDE SEQUENCE [LARGE SCALE GENOMIC DNA]</scope>
    <source>
        <strain evidence="3 4">UCD-FST 08-225</strain>
    </source>
</reference>
<dbReference type="SMART" id="SM00257">
    <property type="entry name" value="LysM"/>
    <property type="match status" value="1"/>
</dbReference>
<dbReference type="Pfam" id="PF01476">
    <property type="entry name" value="LysM"/>
    <property type="match status" value="1"/>
</dbReference>
<feature type="compositionally biased region" description="Low complexity" evidence="1">
    <location>
        <begin position="517"/>
        <end position="526"/>
    </location>
</feature>